<gene>
    <name evidence="11" type="primary">clpP</name>
</gene>
<dbReference type="PROSITE" id="PS00381">
    <property type="entry name" value="CLP_PROTEASE_SER"/>
    <property type="match status" value="1"/>
</dbReference>
<dbReference type="PANTHER" id="PTHR10381:SF15">
    <property type="entry name" value="CHLOROPLASTIC ATP-DEPENDENT CLP PROTEASE PROTEOLYTIC SUBUNIT 1"/>
    <property type="match status" value="1"/>
</dbReference>
<dbReference type="GO" id="GO:0004252">
    <property type="term" value="F:serine-type endopeptidase activity"/>
    <property type="evidence" value="ECO:0007669"/>
    <property type="project" value="UniProtKB-EC"/>
</dbReference>
<dbReference type="GO" id="GO:0009368">
    <property type="term" value="C:endopeptidase Clp complex"/>
    <property type="evidence" value="ECO:0007669"/>
    <property type="project" value="TreeGrafter"/>
</dbReference>
<dbReference type="InterPro" id="IPR029045">
    <property type="entry name" value="ClpP/crotonase-like_dom_sf"/>
</dbReference>
<keyword evidence="5 8" id="KW-0720">Serine protease</keyword>
<dbReference type="GO" id="GO:0006515">
    <property type="term" value="P:protein quality control for misfolded or incompletely synthesized proteins"/>
    <property type="evidence" value="ECO:0007669"/>
    <property type="project" value="TreeGrafter"/>
</dbReference>
<dbReference type="GO" id="GO:0004176">
    <property type="term" value="F:ATP-dependent peptidase activity"/>
    <property type="evidence" value="ECO:0007669"/>
    <property type="project" value="InterPro"/>
</dbReference>
<dbReference type="GeneID" id="41854179"/>
<keyword evidence="3 8" id="KW-0645">Protease</keyword>
<dbReference type="PANTHER" id="PTHR10381">
    <property type="entry name" value="ATP-DEPENDENT CLP PROTEASE PROTEOLYTIC SUBUNIT"/>
    <property type="match status" value="1"/>
</dbReference>
<evidence type="ECO:0000256" key="7">
    <source>
        <dbReference type="PROSITE-ProRule" id="PRU10086"/>
    </source>
</evidence>
<dbReference type="Gene3D" id="3.90.226.10">
    <property type="entry name" value="2-enoyl-CoA Hydratase, Chain A, domain 1"/>
    <property type="match status" value="1"/>
</dbReference>
<proteinExistence type="inferred from homology"/>
<dbReference type="GO" id="GO:0051117">
    <property type="term" value="F:ATPase binding"/>
    <property type="evidence" value="ECO:0007669"/>
    <property type="project" value="TreeGrafter"/>
</dbReference>
<dbReference type="EMBL" id="MN016936">
    <property type="protein sequence ID" value="QEQ14286.1"/>
    <property type="molecule type" value="Genomic_DNA"/>
</dbReference>
<sequence>MPLGVPKVLEGFIEKEKEEVEKEEDPSWIELYHRLYEKRYLFLGKPLDEDLGNRLVGIMVHLAIKDRTKEQFLFIHCPGGLIIPGIALYDAMHYVPTDINTIVVGFAASMGSLVLTGGHPGKRMAFPNAEVMVHQPASCFEDGFSKYSSQNDEDVARFKELVVDIYMQTTKKTDRVDVWKDLERDEFLSAKETLEYGIIDLILDSDMIPPWMKDQISDESDQITDISINEDGDGGDKPLYYPLLGRMYPIPIKKRHDKSESENDESENDKSENDESESENDESENDKSENDESESENDESYHPFQG</sequence>
<dbReference type="SUPFAM" id="SSF52096">
    <property type="entry name" value="ClpP/crotonase"/>
    <property type="match status" value="1"/>
</dbReference>
<evidence type="ECO:0000313" key="11">
    <source>
        <dbReference type="EMBL" id="QEQ14286.1"/>
    </source>
</evidence>
<organism evidence="11">
    <name type="scientific">Parasitaxus usta</name>
    <dbReference type="NCBI Taxonomy" id="56899"/>
    <lineage>
        <taxon>Eukaryota</taxon>
        <taxon>Viridiplantae</taxon>
        <taxon>Streptophyta</taxon>
        <taxon>Embryophyta</taxon>
        <taxon>Tracheophyta</taxon>
        <taxon>Spermatophyta</taxon>
        <taxon>Pinopsida</taxon>
        <taxon>Pinidae</taxon>
        <taxon>Conifers II</taxon>
        <taxon>Araucariales</taxon>
        <taxon>Podocarpaceae</taxon>
        <taxon>Parasitaxus</taxon>
    </lineage>
</organism>
<dbReference type="InterPro" id="IPR018215">
    <property type="entry name" value="ClpP_Ser_AS"/>
</dbReference>
<dbReference type="RefSeq" id="YP_009701081.1">
    <property type="nucleotide sequence ID" value="NC_044894.1"/>
</dbReference>
<dbReference type="Pfam" id="PF00574">
    <property type="entry name" value="CLP_protease"/>
    <property type="match status" value="1"/>
</dbReference>
<evidence type="ECO:0000256" key="2">
    <source>
        <dbReference type="ARBA" id="ARBA00022640"/>
    </source>
</evidence>
<evidence type="ECO:0000256" key="8">
    <source>
        <dbReference type="RuleBase" id="RU000549"/>
    </source>
</evidence>
<reference evidence="11" key="1">
    <citation type="journal article" date="2019" name="Genome Biol. Evol.">
        <title>Plastome Reduction in the Only Parasitic Gymnosperm Parasitaxus Is Due to Losses of Photosynthesis but Not Housekeeping Genes and Apparently Involves the Secondary Gain of a Large Inverted Repeat.</title>
        <authorList>
            <person name="Qu X.J."/>
            <person name="Fan S.J."/>
            <person name="Wicke S."/>
            <person name="Yi T.S."/>
        </authorList>
    </citation>
    <scope>NUCLEOTIDE SEQUENCE</scope>
</reference>
<comment type="similarity">
    <text evidence="1 9">Belongs to the peptidase S14 family.</text>
</comment>
<feature type="region of interest" description="Disordered" evidence="10">
    <location>
        <begin position="253"/>
        <end position="306"/>
    </location>
</feature>
<evidence type="ECO:0000256" key="4">
    <source>
        <dbReference type="ARBA" id="ARBA00022801"/>
    </source>
</evidence>
<feature type="active site" evidence="6">
    <location>
        <position position="109"/>
    </location>
</feature>
<dbReference type="PROSITE" id="PS00382">
    <property type="entry name" value="CLP_PROTEASE_HIS"/>
    <property type="match status" value="1"/>
</dbReference>
<evidence type="ECO:0000256" key="3">
    <source>
        <dbReference type="ARBA" id="ARBA00022670"/>
    </source>
</evidence>
<dbReference type="InterPro" id="IPR001907">
    <property type="entry name" value="ClpP"/>
</dbReference>
<keyword evidence="4 8" id="KW-0378">Hydrolase</keyword>
<dbReference type="InterPro" id="IPR023562">
    <property type="entry name" value="ClpP/TepA"/>
</dbReference>
<dbReference type="CDD" id="cd07017">
    <property type="entry name" value="S14_ClpP_2"/>
    <property type="match status" value="1"/>
</dbReference>
<geneLocation type="chloroplast" evidence="11"/>
<keyword evidence="11" id="KW-0150">Chloroplast</keyword>
<reference evidence="11" key="2">
    <citation type="submission" date="2019-05" db="EMBL/GenBank/DDBJ databases">
        <authorList>
            <person name="Qu X.-J."/>
            <person name="Fan S.-J."/>
            <person name="Wicke S."/>
            <person name="Yi T.-S."/>
        </authorList>
    </citation>
    <scope>NUCLEOTIDE SEQUENCE</scope>
</reference>
<dbReference type="GO" id="GO:0009536">
    <property type="term" value="C:plastid"/>
    <property type="evidence" value="ECO:0007669"/>
    <property type="project" value="UniProtKB-ARBA"/>
</dbReference>
<dbReference type="InterPro" id="IPR033135">
    <property type="entry name" value="ClpP_His_AS"/>
</dbReference>
<feature type="active site" evidence="7">
    <location>
        <position position="134"/>
    </location>
</feature>
<dbReference type="AlphaFoldDB" id="A0A5J6CE33"/>
<evidence type="ECO:0000256" key="5">
    <source>
        <dbReference type="ARBA" id="ARBA00022825"/>
    </source>
</evidence>
<dbReference type="EC" id="3.4.21.92" evidence="8"/>
<accession>A0A5J6CE33</accession>
<evidence type="ECO:0000256" key="10">
    <source>
        <dbReference type="SAM" id="MobiDB-lite"/>
    </source>
</evidence>
<dbReference type="PRINTS" id="PR00127">
    <property type="entry name" value="CLPPROTEASEP"/>
</dbReference>
<protein>
    <recommendedName>
        <fullName evidence="9">ATP-dependent Clp protease proteolytic subunit</fullName>
        <ecNumber evidence="8">3.4.21.92</ecNumber>
    </recommendedName>
</protein>
<name>A0A5J6CE33_9CONI</name>
<feature type="compositionally biased region" description="Acidic residues" evidence="10">
    <location>
        <begin position="274"/>
        <end position="284"/>
    </location>
</feature>
<evidence type="ECO:0000256" key="9">
    <source>
        <dbReference type="RuleBase" id="RU003567"/>
    </source>
</evidence>
<evidence type="ECO:0000256" key="1">
    <source>
        <dbReference type="ARBA" id="ARBA00007039"/>
    </source>
</evidence>
<keyword evidence="2 11" id="KW-0934">Plastid</keyword>
<evidence type="ECO:0000256" key="6">
    <source>
        <dbReference type="PROSITE-ProRule" id="PRU10085"/>
    </source>
</evidence>